<keyword evidence="1" id="KW-0472">Membrane</keyword>
<accession>A0A9D1R685</accession>
<gene>
    <name evidence="2" type="ORF">H9742_06985</name>
</gene>
<protein>
    <submittedName>
        <fullName evidence="2">Uncharacterized protein</fullName>
    </submittedName>
</protein>
<name>A0A9D1R685_9FIRM</name>
<dbReference type="AlphaFoldDB" id="A0A9D1R685"/>
<keyword evidence="1" id="KW-0812">Transmembrane</keyword>
<reference evidence="2" key="1">
    <citation type="journal article" date="2021" name="PeerJ">
        <title>Extensive microbial diversity within the chicken gut microbiome revealed by metagenomics and culture.</title>
        <authorList>
            <person name="Gilroy R."/>
            <person name="Ravi A."/>
            <person name="Getino M."/>
            <person name="Pursley I."/>
            <person name="Horton D.L."/>
            <person name="Alikhan N.F."/>
            <person name="Baker D."/>
            <person name="Gharbi K."/>
            <person name="Hall N."/>
            <person name="Watson M."/>
            <person name="Adriaenssens E.M."/>
            <person name="Foster-Nyarko E."/>
            <person name="Jarju S."/>
            <person name="Secka A."/>
            <person name="Antonio M."/>
            <person name="Oren A."/>
            <person name="Chaudhuri R.R."/>
            <person name="La Ragione R."/>
            <person name="Hildebrand F."/>
            <person name="Pallen M.J."/>
        </authorList>
    </citation>
    <scope>NUCLEOTIDE SEQUENCE</scope>
    <source>
        <strain evidence="2">CHK195-6426</strain>
    </source>
</reference>
<evidence type="ECO:0000313" key="3">
    <source>
        <dbReference type="Proteomes" id="UP000824265"/>
    </source>
</evidence>
<feature type="transmembrane region" description="Helical" evidence="1">
    <location>
        <begin position="72"/>
        <end position="95"/>
    </location>
</feature>
<sequence length="131" mass="14680">MKKKFKKLSIKHLLLIYLCIWALSAAAFWLGARRDAMGYSLVFLHFVLPFSTFVLSIFAGKDRSFGNKKGLVLLYFGVLYMLAPYVTFSLANMLSTGSFRAPDLSDMMPGLFFSAAGMIIGIMISLFKRTP</sequence>
<dbReference type="EMBL" id="DXGH01000038">
    <property type="protein sequence ID" value="HIW81263.1"/>
    <property type="molecule type" value="Genomic_DNA"/>
</dbReference>
<proteinExistence type="predicted"/>
<keyword evidence="1" id="KW-1133">Transmembrane helix</keyword>
<evidence type="ECO:0000313" key="2">
    <source>
        <dbReference type="EMBL" id="HIW81263.1"/>
    </source>
</evidence>
<evidence type="ECO:0000256" key="1">
    <source>
        <dbReference type="SAM" id="Phobius"/>
    </source>
</evidence>
<feature type="transmembrane region" description="Helical" evidence="1">
    <location>
        <begin position="107"/>
        <end position="127"/>
    </location>
</feature>
<feature type="transmembrane region" description="Helical" evidence="1">
    <location>
        <begin position="12"/>
        <end position="32"/>
    </location>
</feature>
<reference evidence="2" key="2">
    <citation type="submission" date="2021-04" db="EMBL/GenBank/DDBJ databases">
        <authorList>
            <person name="Gilroy R."/>
        </authorList>
    </citation>
    <scope>NUCLEOTIDE SEQUENCE</scope>
    <source>
        <strain evidence="2">CHK195-6426</strain>
    </source>
</reference>
<dbReference type="Proteomes" id="UP000824265">
    <property type="component" value="Unassembled WGS sequence"/>
</dbReference>
<organism evidence="2 3">
    <name type="scientific">Candidatus Acetatifactor stercoripullorum</name>
    <dbReference type="NCBI Taxonomy" id="2838414"/>
    <lineage>
        <taxon>Bacteria</taxon>
        <taxon>Bacillati</taxon>
        <taxon>Bacillota</taxon>
        <taxon>Clostridia</taxon>
        <taxon>Lachnospirales</taxon>
        <taxon>Lachnospiraceae</taxon>
        <taxon>Acetatifactor</taxon>
    </lineage>
</organism>
<comment type="caution">
    <text evidence="2">The sequence shown here is derived from an EMBL/GenBank/DDBJ whole genome shotgun (WGS) entry which is preliminary data.</text>
</comment>
<feature type="transmembrane region" description="Helical" evidence="1">
    <location>
        <begin position="38"/>
        <end position="60"/>
    </location>
</feature>